<dbReference type="SUPFAM" id="SSF55729">
    <property type="entry name" value="Acyl-CoA N-acyltransferases (Nat)"/>
    <property type="match status" value="1"/>
</dbReference>
<dbReference type="EMBL" id="MN740273">
    <property type="protein sequence ID" value="QHT97217.1"/>
    <property type="molecule type" value="Genomic_DNA"/>
</dbReference>
<reference evidence="2" key="1">
    <citation type="journal article" date="2020" name="Nature">
        <title>Giant virus diversity and host interactions through global metagenomics.</title>
        <authorList>
            <person name="Schulz F."/>
            <person name="Roux S."/>
            <person name="Paez-Espino D."/>
            <person name="Jungbluth S."/>
            <person name="Walsh D.A."/>
            <person name="Denef V.J."/>
            <person name="McMahon K.D."/>
            <person name="Konstantinidis K.T."/>
            <person name="Eloe-Fadrosh E.A."/>
            <person name="Kyrpides N.C."/>
            <person name="Woyke T."/>
        </authorList>
    </citation>
    <scope>NUCLEOTIDE SEQUENCE</scope>
    <source>
        <strain evidence="2">GVMAG-M-3300025138-11</strain>
    </source>
</reference>
<dbReference type="AlphaFoldDB" id="A0A6C0IZV4"/>
<dbReference type="Gene3D" id="3.40.630.30">
    <property type="match status" value="1"/>
</dbReference>
<feature type="coiled-coil region" evidence="1">
    <location>
        <begin position="81"/>
        <end position="108"/>
    </location>
</feature>
<dbReference type="InterPro" id="IPR016181">
    <property type="entry name" value="Acyl_CoA_acyltransferase"/>
</dbReference>
<dbReference type="CDD" id="cd04301">
    <property type="entry name" value="NAT_SF"/>
    <property type="match status" value="1"/>
</dbReference>
<name>A0A6C0IZV4_9ZZZZ</name>
<proteinExistence type="predicted"/>
<accession>A0A6C0IZV4</accession>
<keyword evidence="1" id="KW-0175">Coiled coil</keyword>
<evidence type="ECO:0000256" key="1">
    <source>
        <dbReference type="SAM" id="Coils"/>
    </source>
</evidence>
<sequence length="245" mass="28861">MQEFNGLLSENFDNRVLNKYLKLLPKKYNIFCYLKIDSNCGFIFYIAENIQIVSVDEKFNPELCLGYITGFIDTTKIDMDADTLEELNEEIIDKLEENKDKKKILQALEGKEIKLNQKAKNLLLILKTRYIEESLTIAFVSVKKEYLGKGIGQFLMILACDFAMKKYDILKITLDDDTDNSWNLERNLYIRLGLWYINEEPNPEMEGLLYIVTDKWKAFKKYYTDNTRILYNGSKFHPFFLNKPV</sequence>
<organism evidence="2">
    <name type="scientific">viral metagenome</name>
    <dbReference type="NCBI Taxonomy" id="1070528"/>
    <lineage>
        <taxon>unclassified sequences</taxon>
        <taxon>metagenomes</taxon>
        <taxon>organismal metagenomes</taxon>
    </lineage>
</organism>
<evidence type="ECO:0008006" key="3">
    <source>
        <dbReference type="Google" id="ProtNLM"/>
    </source>
</evidence>
<protein>
    <recommendedName>
        <fullName evidence="3">N-acetyltransferase domain-containing protein</fullName>
    </recommendedName>
</protein>
<evidence type="ECO:0000313" key="2">
    <source>
        <dbReference type="EMBL" id="QHT97217.1"/>
    </source>
</evidence>